<keyword evidence="3" id="KW-0808">Transferase</keyword>
<accession>A0ABN7M558</accession>
<evidence type="ECO:0000313" key="8">
    <source>
        <dbReference type="EMBL" id="CAE6784262.1"/>
    </source>
</evidence>
<dbReference type="CDD" id="cd00188">
    <property type="entry name" value="TOPRIM"/>
    <property type="match status" value="1"/>
</dbReference>
<keyword evidence="9" id="KW-1185">Reference proteome</keyword>
<keyword evidence="2" id="KW-0639">Primosome</keyword>
<evidence type="ECO:0000313" key="9">
    <source>
        <dbReference type="Proteomes" id="UP000674425"/>
    </source>
</evidence>
<dbReference type="EMBL" id="CAJNAU010000041">
    <property type="protein sequence ID" value="CAE6784262.1"/>
    <property type="molecule type" value="Genomic_DNA"/>
</dbReference>
<keyword evidence="1" id="KW-0240">DNA-directed RNA polymerase</keyword>
<dbReference type="InterPro" id="IPR036977">
    <property type="entry name" value="DNA_primase_Znf_CHC2"/>
</dbReference>
<dbReference type="Pfam" id="PF13362">
    <property type="entry name" value="Toprim_3"/>
    <property type="match status" value="1"/>
</dbReference>
<feature type="domain" description="Toprim" evidence="7">
    <location>
        <begin position="224"/>
        <end position="342"/>
    </location>
</feature>
<dbReference type="RefSeq" id="WP_200620088.1">
    <property type="nucleotide sequence ID" value="NZ_CAJNAU010000041.1"/>
</dbReference>
<dbReference type="SUPFAM" id="SSF57783">
    <property type="entry name" value="Zinc beta-ribbon"/>
    <property type="match status" value="1"/>
</dbReference>
<evidence type="ECO:0000256" key="4">
    <source>
        <dbReference type="ARBA" id="ARBA00022695"/>
    </source>
</evidence>
<organism evidence="8 9">
    <name type="scientific">Paraburkholderia aspalathi</name>
    <dbReference type="NCBI Taxonomy" id="1324617"/>
    <lineage>
        <taxon>Bacteria</taxon>
        <taxon>Pseudomonadati</taxon>
        <taxon>Pseudomonadota</taxon>
        <taxon>Betaproteobacteria</taxon>
        <taxon>Burkholderiales</taxon>
        <taxon>Burkholderiaceae</taxon>
        <taxon>Paraburkholderia</taxon>
    </lineage>
</organism>
<comment type="caution">
    <text evidence="8">The sequence shown here is derived from an EMBL/GenBank/DDBJ whole genome shotgun (WGS) entry which is preliminary data.</text>
</comment>
<evidence type="ECO:0000256" key="1">
    <source>
        <dbReference type="ARBA" id="ARBA00022478"/>
    </source>
</evidence>
<gene>
    <name evidence="8" type="ORF">R69658_04218</name>
</gene>
<keyword evidence="4" id="KW-0548">Nucleotidyltransferase</keyword>
<name>A0ABN7M558_9BURK</name>
<evidence type="ECO:0000256" key="2">
    <source>
        <dbReference type="ARBA" id="ARBA00022515"/>
    </source>
</evidence>
<evidence type="ECO:0000256" key="5">
    <source>
        <dbReference type="ARBA" id="ARBA00022705"/>
    </source>
</evidence>
<evidence type="ECO:0000256" key="6">
    <source>
        <dbReference type="ARBA" id="ARBA00023163"/>
    </source>
</evidence>
<dbReference type="InterPro" id="IPR006171">
    <property type="entry name" value="TOPRIM_dom"/>
</dbReference>
<evidence type="ECO:0000259" key="7">
    <source>
        <dbReference type="Pfam" id="PF13362"/>
    </source>
</evidence>
<keyword evidence="5" id="KW-0235">DNA replication</keyword>
<dbReference type="Gene3D" id="3.90.580.10">
    <property type="entry name" value="Zinc finger, CHC2-type domain"/>
    <property type="match status" value="1"/>
</dbReference>
<proteinExistence type="predicted"/>
<sequence>MASIEELKQRVDLHELADRLGLKRGRGGDKALYHSPQHEDKSPSLSIYQNHAKHGTGWRDHSADQGGSCIDLVIYARGGTVSDAIRFLHEAYGIPFDRPTTPADRREKSTVEFIADRCLAERALARDYLTGRGISDAAIDVATAARTLGFNDWTSSKAQPGEVGHGGPAAAFIVRTLNPGHVVAVDMRYLDPTSNGGVKTQTQGDKSGYGWTADVRRFDKAKRVIVVESAINALSIDTCSIPGTAAFALRGLANVDGIDFSFLRGKQVVICLDNDEPFAEGHPRAGHRPGPEAAWALYERLTSLNISAVMVDQSEWLADLADGEKARKPINDVNDYLQLRGPRELQRALEQYEPWLIAGMAGDDSRKGRPRIYLPSHDFAQYWRFRTRPDFTSYIAKMDRNEESGVETPVTTDLCGFRIASMSRVSVASSTSTMTGDADQAPTVYFAVSVQAPRHGPTLIRRVMMDDQLHNTDQWAKFGPIWAPAPFKRMVNILERGADLGARHAANFVGLAWRDGQLIVNEGPDCYFTEADKQCPYHNLSFPAGPVSDARRVLAAYQETFKQNAATIPLVWALGGHLKALLGFWPHMTVQADKGAGKSTLIKRLERTIAFTMFSGQSLQTEFRLLTSISHTSHPVGWEELSARRQDVIDKAVGLLQENYQYTVTRRGTDMTEYLLCAPVMLAGEDVPVKSLLGKLIRTSLTGKRGPMLPDDLPRFPLRQWLEFLAGLNKRDVLDQYRAIRERCLATCRASGADDGALRMVGNYAAVGLAWRYLCEFAGMDPSEGGFPRDLAAEMNSHIAETSADREPWVWILETVLSEIDGGNYKHPYTFDVVDGEFCILLRTGHVMDHIAHTGALRDKWNGLPVKSDRVFKRQLHHAGVVVGEKEVERRIYTRRVPYLTPISLDRLAGFGLHVSVREDLASDAVEQRGRA</sequence>
<protein>
    <recommendedName>
        <fullName evidence="7">Toprim domain-containing protein</fullName>
    </recommendedName>
</protein>
<dbReference type="Gene3D" id="3.40.1360.10">
    <property type="match status" value="1"/>
</dbReference>
<reference evidence="8 9" key="1">
    <citation type="submission" date="2021-02" db="EMBL/GenBank/DDBJ databases">
        <authorList>
            <person name="Vanwijnsberghe S."/>
        </authorList>
    </citation>
    <scope>NUCLEOTIDE SEQUENCE [LARGE SCALE GENOMIC DNA]</scope>
    <source>
        <strain evidence="8 9">R-69658</strain>
    </source>
</reference>
<keyword evidence="6" id="KW-0804">Transcription</keyword>
<dbReference type="Proteomes" id="UP000674425">
    <property type="component" value="Unassembled WGS sequence"/>
</dbReference>
<evidence type="ECO:0000256" key="3">
    <source>
        <dbReference type="ARBA" id="ARBA00022679"/>
    </source>
</evidence>